<accession>Q7N618</accession>
<proteinExistence type="predicted"/>
<keyword evidence="2" id="KW-1185">Reference proteome</keyword>
<dbReference type="KEGG" id="plu:plu1757"/>
<protein>
    <submittedName>
        <fullName evidence="1">Photorhabdus luminescens subsp. laumondii TTO1 complete genome segment 7/17</fullName>
    </submittedName>
</protein>
<dbReference type="AlphaFoldDB" id="Q7N618"/>
<reference evidence="2" key="1">
    <citation type="journal article" date="2003" name="Nat. Biotechnol.">
        <title>The genome sequence of the entomopathogenic bacterium Photorhabdus luminescens.</title>
        <authorList>
            <person name="Duchaud E."/>
            <person name="Rusniok C."/>
            <person name="Frangeul L."/>
            <person name="Buchrieser C."/>
            <person name="Givaudan A."/>
            <person name="Taourit S."/>
            <person name="Bocs S."/>
            <person name="Boursaux-Eude C."/>
            <person name="Chandler M."/>
            <person name="Charles J.-F."/>
            <person name="Dassa E."/>
            <person name="Derose R."/>
            <person name="Derzelle S."/>
            <person name="Freyssinet G."/>
            <person name="Gaudriault S."/>
            <person name="Medigue C."/>
            <person name="Lanois A."/>
            <person name="Powell K."/>
            <person name="Siguier P."/>
            <person name="Vincent R."/>
            <person name="Wingate V."/>
            <person name="Zouine M."/>
            <person name="Glaser P."/>
            <person name="Boemare N."/>
            <person name="Danchin A."/>
            <person name="Kunst F."/>
        </authorList>
    </citation>
    <scope>NUCLEOTIDE SEQUENCE [LARGE SCALE GENOMIC DNA]</scope>
    <source>
        <strain evidence="2">DSM 15139 / CIP 105565 / TT01</strain>
    </source>
</reference>
<dbReference type="STRING" id="243265.plu1757"/>
<dbReference type="EMBL" id="BX571865">
    <property type="protein sequence ID" value="CAE14050.1"/>
    <property type="molecule type" value="Genomic_DNA"/>
</dbReference>
<name>Q7N618_PHOLL</name>
<dbReference type="Proteomes" id="UP000002514">
    <property type="component" value="Chromosome"/>
</dbReference>
<dbReference type="HOGENOM" id="CLU_3083033_0_0_6"/>
<evidence type="ECO:0000313" key="2">
    <source>
        <dbReference type="Proteomes" id="UP000002514"/>
    </source>
</evidence>
<sequence length="52" mass="6006">MYSCFTRNIWKKFASGEYISVDSAHVIRLPYLPKYWGVENGRSLAQKLPNGI</sequence>
<gene>
    <name evidence="1" type="ordered locus">plu1757</name>
</gene>
<organism evidence="1 2">
    <name type="scientific">Photorhabdus laumondii subsp. laumondii (strain DSM 15139 / CIP 105565 / TT01)</name>
    <name type="common">Photorhabdus luminescens subsp. laumondii</name>
    <dbReference type="NCBI Taxonomy" id="243265"/>
    <lineage>
        <taxon>Bacteria</taxon>
        <taxon>Pseudomonadati</taxon>
        <taxon>Pseudomonadota</taxon>
        <taxon>Gammaproteobacteria</taxon>
        <taxon>Enterobacterales</taxon>
        <taxon>Morganellaceae</taxon>
        <taxon>Photorhabdus</taxon>
    </lineage>
</organism>
<evidence type="ECO:0000313" key="1">
    <source>
        <dbReference type="EMBL" id="CAE14050.1"/>
    </source>
</evidence>